<dbReference type="EMBL" id="GBRH01240524">
    <property type="protein sequence ID" value="JAD57371.1"/>
    <property type="molecule type" value="Transcribed_RNA"/>
</dbReference>
<reference evidence="1" key="1">
    <citation type="submission" date="2014-09" db="EMBL/GenBank/DDBJ databases">
        <authorList>
            <person name="Magalhaes I.L.F."/>
            <person name="Oliveira U."/>
            <person name="Santos F.R."/>
            <person name="Vidigal T.H.D.A."/>
            <person name="Brescovit A.D."/>
            <person name="Santos A.J."/>
        </authorList>
    </citation>
    <scope>NUCLEOTIDE SEQUENCE</scope>
    <source>
        <tissue evidence="1">Shoot tissue taken approximately 20 cm above the soil surface</tissue>
    </source>
</reference>
<organism evidence="1">
    <name type="scientific">Arundo donax</name>
    <name type="common">Giant reed</name>
    <name type="synonym">Donax arundinaceus</name>
    <dbReference type="NCBI Taxonomy" id="35708"/>
    <lineage>
        <taxon>Eukaryota</taxon>
        <taxon>Viridiplantae</taxon>
        <taxon>Streptophyta</taxon>
        <taxon>Embryophyta</taxon>
        <taxon>Tracheophyta</taxon>
        <taxon>Spermatophyta</taxon>
        <taxon>Magnoliopsida</taxon>
        <taxon>Liliopsida</taxon>
        <taxon>Poales</taxon>
        <taxon>Poaceae</taxon>
        <taxon>PACMAD clade</taxon>
        <taxon>Arundinoideae</taxon>
        <taxon>Arundineae</taxon>
        <taxon>Arundo</taxon>
    </lineage>
</organism>
<dbReference type="AlphaFoldDB" id="A0A0A9B1V2"/>
<evidence type="ECO:0000313" key="1">
    <source>
        <dbReference type="EMBL" id="JAD57371.1"/>
    </source>
</evidence>
<proteinExistence type="predicted"/>
<reference evidence="1" key="2">
    <citation type="journal article" date="2015" name="Data Brief">
        <title>Shoot transcriptome of the giant reed, Arundo donax.</title>
        <authorList>
            <person name="Barrero R.A."/>
            <person name="Guerrero F.D."/>
            <person name="Moolhuijzen P."/>
            <person name="Goolsby J.A."/>
            <person name="Tidwell J."/>
            <person name="Bellgard S.E."/>
            <person name="Bellgard M.I."/>
        </authorList>
    </citation>
    <scope>NUCLEOTIDE SEQUENCE</scope>
    <source>
        <tissue evidence="1">Shoot tissue taken approximately 20 cm above the soil surface</tissue>
    </source>
</reference>
<name>A0A0A9B1V2_ARUDO</name>
<sequence>MLTASIHSFSCPCPCPWGLLQLKRKNQLVHACCESVPMTCTPTATTMLLLCPSVHIKAGS</sequence>
<protein>
    <submittedName>
        <fullName evidence="1">Uncharacterized protein</fullName>
    </submittedName>
</protein>
<accession>A0A0A9B1V2</accession>